<sequence length="94" mass="10865">MFYYKYDPDSYIILSKYSEETKGENIAICDQDFDLLLCDVVVGFLSNDGEILRYTKKIKSVEVIESLLNDIKLNQIESEIDIDYRLSLIELGLA</sequence>
<dbReference type="EMBL" id="FRCP01000023">
    <property type="protein sequence ID" value="SHM95391.1"/>
    <property type="molecule type" value="Genomic_DNA"/>
</dbReference>
<dbReference type="AlphaFoldDB" id="A0A1M7MW50"/>
<organism evidence="1 2">
    <name type="scientific">Anaerosporobacter mobilis DSM 15930</name>
    <dbReference type="NCBI Taxonomy" id="1120996"/>
    <lineage>
        <taxon>Bacteria</taxon>
        <taxon>Bacillati</taxon>
        <taxon>Bacillota</taxon>
        <taxon>Clostridia</taxon>
        <taxon>Lachnospirales</taxon>
        <taxon>Lachnospiraceae</taxon>
        <taxon>Anaerosporobacter</taxon>
    </lineage>
</organism>
<accession>A0A1M7MW50</accession>
<gene>
    <name evidence="1" type="ORF">SAMN02746066_04067</name>
</gene>
<dbReference type="Proteomes" id="UP000184038">
    <property type="component" value="Unassembled WGS sequence"/>
</dbReference>
<keyword evidence="2" id="KW-1185">Reference proteome</keyword>
<name>A0A1M7MW50_9FIRM</name>
<dbReference type="OrthoDB" id="9965214at2"/>
<dbReference type="RefSeq" id="WP_073290780.1">
    <property type="nucleotide sequence ID" value="NZ_FRCP01000023.1"/>
</dbReference>
<dbReference type="STRING" id="1120996.SAMN02746066_04067"/>
<evidence type="ECO:0000313" key="2">
    <source>
        <dbReference type="Proteomes" id="UP000184038"/>
    </source>
</evidence>
<evidence type="ECO:0000313" key="1">
    <source>
        <dbReference type="EMBL" id="SHM95391.1"/>
    </source>
</evidence>
<protein>
    <submittedName>
        <fullName evidence="1">Uncharacterized protein</fullName>
    </submittedName>
</protein>
<proteinExistence type="predicted"/>
<reference evidence="1 2" key="1">
    <citation type="submission" date="2016-11" db="EMBL/GenBank/DDBJ databases">
        <authorList>
            <person name="Jaros S."/>
            <person name="Januszkiewicz K."/>
            <person name="Wedrychowicz H."/>
        </authorList>
    </citation>
    <scope>NUCLEOTIDE SEQUENCE [LARGE SCALE GENOMIC DNA]</scope>
    <source>
        <strain evidence="1 2">DSM 15930</strain>
    </source>
</reference>